<evidence type="ECO:0000256" key="2">
    <source>
        <dbReference type="ARBA" id="ARBA00004651"/>
    </source>
</evidence>
<dbReference type="OrthoDB" id="9809670at2"/>
<keyword evidence="11" id="KW-1133">Transmembrane helix</keyword>
<keyword evidence="8" id="KW-0547">Nucleotide-binding</keyword>
<dbReference type="InterPro" id="IPR011006">
    <property type="entry name" value="CheY-like_superfamily"/>
</dbReference>
<dbReference type="InterPro" id="IPR005467">
    <property type="entry name" value="His_kinase_dom"/>
</dbReference>
<dbReference type="SUPFAM" id="SSF55874">
    <property type="entry name" value="ATPase domain of HSP90 chaperone/DNA topoisomerase II/histidine kinase"/>
    <property type="match status" value="1"/>
</dbReference>
<dbReference type="FunFam" id="2.60.40.10:FF:000791">
    <property type="entry name" value="Two-component system sensor histidine kinase/response regulator"/>
    <property type="match status" value="1"/>
</dbReference>
<dbReference type="InterPro" id="IPR011123">
    <property type="entry name" value="Y_Y_Y"/>
</dbReference>
<dbReference type="SMART" id="SM00448">
    <property type="entry name" value="REC"/>
    <property type="match status" value="2"/>
</dbReference>
<dbReference type="PANTHER" id="PTHR43547">
    <property type="entry name" value="TWO-COMPONENT HISTIDINE KINASE"/>
    <property type="match status" value="1"/>
</dbReference>
<dbReference type="KEGG" id="mgot:MgSA37_03300"/>
<dbReference type="InterPro" id="IPR001789">
    <property type="entry name" value="Sig_transdc_resp-reg_receiver"/>
</dbReference>
<evidence type="ECO:0000256" key="9">
    <source>
        <dbReference type="ARBA" id="ARBA00022777"/>
    </source>
</evidence>
<dbReference type="SMART" id="SM00387">
    <property type="entry name" value="HATPase_c"/>
    <property type="match status" value="1"/>
</dbReference>
<evidence type="ECO:0000256" key="1">
    <source>
        <dbReference type="ARBA" id="ARBA00000085"/>
    </source>
</evidence>
<dbReference type="GO" id="GO:0000155">
    <property type="term" value="F:phosphorelay sensor kinase activity"/>
    <property type="evidence" value="ECO:0007669"/>
    <property type="project" value="InterPro"/>
</dbReference>
<dbReference type="Pfam" id="PF07494">
    <property type="entry name" value="Reg_prop"/>
    <property type="match status" value="10"/>
</dbReference>
<dbReference type="GO" id="GO:0005886">
    <property type="term" value="C:plasma membrane"/>
    <property type="evidence" value="ECO:0007669"/>
    <property type="project" value="UniProtKB-SubCell"/>
</dbReference>
<keyword evidence="14" id="KW-1185">Reference proteome</keyword>
<evidence type="ECO:0000256" key="6">
    <source>
        <dbReference type="ARBA" id="ARBA00022679"/>
    </source>
</evidence>
<evidence type="ECO:0000313" key="13">
    <source>
        <dbReference type="EMBL" id="BAU55119.1"/>
    </source>
</evidence>
<dbReference type="EC" id="2.7.13.3" evidence="3"/>
<reference evidence="13 14" key="1">
    <citation type="submission" date="2015-12" db="EMBL/GenBank/DDBJ databases">
        <title>Genome sequence of Mucilaginibacter gotjawali.</title>
        <authorList>
            <person name="Lee J.S."/>
            <person name="Lee K.C."/>
            <person name="Kim K.K."/>
            <person name="Lee B.W."/>
        </authorList>
    </citation>
    <scope>NUCLEOTIDE SEQUENCE [LARGE SCALE GENOMIC DNA]</scope>
    <source>
        <strain evidence="13 14">SA3-7</strain>
    </source>
</reference>
<dbReference type="Proteomes" id="UP000218263">
    <property type="component" value="Chromosome"/>
</dbReference>
<proteinExistence type="predicted"/>
<organism evidence="13 14">
    <name type="scientific">Mucilaginibacter gotjawali</name>
    <dbReference type="NCBI Taxonomy" id="1550579"/>
    <lineage>
        <taxon>Bacteria</taxon>
        <taxon>Pseudomonadati</taxon>
        <taxon>Bacteroidota</taxon>
        <taxon>Sphingobacteriia</taxon>
        <taxon>Sphingobacteriales</taxon>
        <taxon>Sphingobacteriaceae</taxon>
        <taxon>Mucilaginibacter</taxon>
    </lineage>
</organism>
<dbReference type="InterPro" id="IPR003594">
    <property type="entry name" value="HATPase_dom"/>
</dbReference>
<dbReference type="PRINTS" id="PR00344">
    <property type="entry name" value="BCTRLSENSOR"/>
</dbReference>
<dbReference type="InterPro" id="IPR036890">
    <property type="entry name" value="HATPase_C_sf"/>
</dbReference>
<keyword evidence="6 13" id="KW-0808">Transferase</keyword>
<dbReference type="EMBL" id="AP017313">
    <property type="protein sequence ID" value="BAU55119.1"/>
    <property type="molecule type" value="Genomic_DNA"/>
</dbReference>
<comment type="catalytic activity">
    <reaction evidence="1">
        <text>ATP + protein L-histidine = ADP + protein N-phospho-L-histidine.</text>
        <dbReference type="EC" id="2.7.13.3"/>
    </reaction>
</comment>
<keyword evidence="5" id="KW-0597">Phosphoprotein</keyword>
<gene>
    <name evidence="13" type="primary">rcsC_4</name>
    <name evidence="13" type="ORF">MgSA37_03300</name>
</gene>
<evidence type="ECO:0000256" key="11">
    <source>
        <dbReference type="ARBA" id="ARBA00022989"/>
    </source>
</evidence>
<keyword evidence="12" id="KW-0472">Membrane</keyword>
<evidence type="ECO:0000256" key="7">
    <source>
        <dbReference type="ARBA" id="ARBA00022692"/>
    </source>
</evidence>
<dbReference type="InterPro" id="IPR036097">
    <property type="entry name" value="HisK_dim/P_sf"/>
</dbReference>
<dbReference type="PROSITE" id="PS50109">
    <property type="entry name" value="HIS_KIN"/>
    <property type="match status" value="1"/>
</dbReference>
<dbReference type="PROSITE" id="PS50110">
    <property type="entry name" value="RESPONSE_REGULATORY"/>
    <property type="match status" value="2"/>
</dbReference>
<dbReference type="Gene3D" id="3.30.565.10">
    <property type="entry name" value="Histidine kinase-like ATPase, C-terminal domain"/>
    <property type="match status" value="1"/>
</dbReference>
<dbReference type="Gene3D" id="3.40.50.2300">
    <property type="match status" value="2"/>
</dbReference>
<dbReference type="Gene3D" id="2.60.40.10">
    <property type="entry name" value="Immunoglobulins"/>
    <property type="match status" value="1"/>
</dbReference>
<dbReference type="InterPro" id="IPR013783">
    <property type="entry name" value="Ig-like_fold"/>
</dbReference>
<name>A0A0X8X808_9SPHI</name>
<dbReference type="InterPro" id="IPR003661">
    <property type="entry name" value="HisK_dim/P_dom"/>
</dbReference>
<evidence type="ECO:0000256" key="10">
    <source>
        <dbReference type="ARBA" id="ARBA00022840"/>
    </source>
</evidence>
<evidence type="ECO:0000313" key="14">
    <source>
        <dbReference type="Proteomes" id="UP000218263"/>
    </source>
</evidence>
<comment type="subcellular location">
    <subcellularLocation>
        <location evidence="2">Cell membrane</location>
        <topology evidence="2">Multi-pass membrane protein</topology>
    </subcellularLocation>
</comment>
<dbReference type="CDD" id="cd00156">
    <property type="entry name" value="REC"/>
    <property type="match status" value="1"/>
</dbReference>
<keyword evidence="10" id="KW-0067">ATP-binding</keyword>
<dbReference type="PANTHER" id="PTHR43547:SF2">
    <property type="entry name" value="HYBRID SIGNAL TRANSDUCTION HISTIDINE KINASE C"/>
    <property type="match status" value="1"/>
</dbReference>
<evidence type="ECO:0000256" key="4">
    <source>
        <dbReference type="ARBA" id="ARBA00022475"/>
    </source>
</evidence>
<dbReference type="Pfam" id="PF00072">
    <property type="entry name" value="Response_reg"/>
    <property type="match status" value="2"/>
</dbReference>
<dbReference type="PROSITE" id="PS51257">
    <property type="entry name" value="PROKAR_LIPOPROTEIN"/>
    <property type="match status" value="1"/>
</dbReference>
<protein>
    <recommendedName>
        <fullName evidence="3">histidine kinase</fullName>
        <ecNumber evidence="3">2.7.13.3</ecNumber>
    </recommendedName>
</protein>
<dbReference type="Pfam" id="PF07495">
    <property type="entry name" value="Y_Y_Y"/>
    <property type="match status" value="1"/>
</dbReference>
<dbReference type="Gene3D" id="2.130.10.10">
    <property type="entry name" value="YVTN repeat-like/Quinoprotein amine dehydrogenase"/>
    <property type="match status" value="2"/>
</dbReference>
<dbReference type="CDD" id="cd16922">
    <property type="entry name" value="HATPase_EvgS-ArcB-TorS-like"/>
    <property type="match status" value="1"/>
</dbReference>
<evidence type="ECO:0000256" key="3">
    <source>
        <dbReference type="ARBA" id="ARBA00012438"/>
    </source>
</evidence>
<dbReference type="Pfam" id="PF02518">
    <property type="entry name" value="HATPase_c"/>
    <property type="match status" value="1"/>
</dbReference>
<evidence type="ECO:0000256" key="5">
    <source>
        <dbReference type="ARBA" id="ARBA00022553"/>
    </source>
</evidence>
<dbReference type="CDD" id="cd17546">
    <property type="entry name" value="REC_hyHK_CKI1_RcsC-like"/>
    <property type="match status" value="1"/>
</dbReference>
<evidence type="ECO:0000256" key="12">
    <source>
        <dbReference type="ARBA" id="ARBA00023136"/>
    </source>
</evidence>
<dbReference type="InterPro" id="IPR004358">
    <property type="entry name" value="Sig_transdc_His_kin-like_C"/>
</dbReference>
<accession>A0A0X8X808</accession>
<keyword evidence="9 13" id="KW-0418">Kinase</keyword>
<evidence type="ECO:0000256" key="8">
    <source>
        <dbReference type="ARBA" id="ARBA00022741"/>
    </source>
</evidence>
<sequence>MNTYKYLFSVIFFFIAGACYSQNKNLEFEHIGTAEGLSQVNVNCIIQDSRGFMWIGSRNGLNRYDGYKFIIYRYDSMNDGSISNNMITDLVEAPDGNIWIATQSGLNMYERNTGRFTRYMHDDHNPNSISSNIINRLAFDHKGYLWVATQTGGLDRLDLKKKTFEHHIHSDRDAKSISDNNIRTVFEDSQRNLWIGTSTNGLCLYNDENNTFSKFPYKDPVNKAISGNNAICILENRKGQLWVGTQDDGLYLFDVKKRTFRRFKHDEKSANSLSSNTIYSLNKDDDGNLWIGTENGGLSVLNEKNYTFHNYLHDEIDNYSINGNSIYAICKDRTGNMWLGAFSGGLNVFKKSTESFSLYRHNSSPASLSNNFVLAFLEDKAQNIWVGTDGGGLNKFNPGTGTFKSYRQSAGKQGISGNYVLALDQDADGDIWMGTWGNGVTVFNPSKNTFSYFNRDPLNPQSLSGNNVYYLMHTRDNTMWMSAFGGGLNSYDKKTKIFKHYRLNVNDPKSISSDYIYAIFEDKKGNLWIGTSDAGLDLLDRKTGIFTRFQHDEKKNSISNNGITDIFEDSKGQLWLCTLSGLDLFDPVTKHFTVYNKLSGLPSDIIYAIKEDNNGKLWVSTNSGLSRYDPTTKSFKNFTTEDGIQGDEFKPHSALKTHDGTLYFGGVNGFNSFAPGRVLRPAGFSPLIITGFQLFNKPVEIAKNDNDPSPLKKDISDTRSLTLSYEQSVISFEYAALDFTSSNKKNYAYILEPFDKDWNYVGSRNTASYTNIPPGTYTFKIKYQNSSGSWSPVSSGLQIIIVPPFWLTWWFISLVILAIITGVYAVFKIRIQAIKNQKLILEKLVEERTASLEEMTIGERESRQAAEKAREEAENANKAKSIFLAMMSHEIRTPMNGVIGMAALLSSTRLTEEQQEYTETIKNSGDALLRVINDVLDFSKIESGSMELEEQDFDLRDCVEGVLDIFAEKASQIDLVYQIDHNVPSQISGDPIRLRQVLINLVNNAMKFTSKGEVFISVKVAGQENEDLVLKFDIRDTGIGIPADKLNKLFKAFSQVDSSTTRKYGGTGLGLAISEKLVKLMGGEIGVVSEVGVGTTFSFTIKSKAGQNVQRNYVYMNLDRLKGKHILIVDDNATNREILEIQLAQWKFKPVMAESGDQALKILSLNKTVDLVISDMNMPVMDGVQLARKVREMRPELPIILLSSMGNEQSRSESHLFNSILTKPARQQVLYKHIVDQLKEKGSVVSEPDPAIQQFSEDFAKQYPMNILIAEDNVINQKLASRILMKMGYKPDIAVNGHDALNAMAAKKYDIVLMDVQMPEMDGLEATRFIRENMEYQPVIIAMTANAMPEDKELCLKSGMDDYLSKPMKITDIMDVLERWGKHINNK</sequence>
<dbReference type="RefSeq" id="WP_096353309.1">
    <property type="nucleotide sequence ID" value="NZ_AP017313.1"/>
</dbReference>
<keyword evidence="4" id="KW-1003">Cell membrane</keyword>
<dbReference type="SMART" id="SM00388">
    <property type="entry name" value="HisKA"/>
    <property type="match status" value="1"/>
</dbReference>
<dbReference type="GO" id="GO:0005524">
    <property type="term" value="F:ATP binding"/>
    <property type="evidence" value="ECO:0007669"/>
    <property type="project" value="UniProtKB-KW"/>
</dbReference>
<dbReference type="FunFam" id="1.10.287.130:FF:000003">
    <property type="entry name" value="Histidine kinase"/>
    <property type="match status" value="1"/>
</dbReference>
<dbReference type="SUPFAM" id="SSF52172">
    <property type="entry name" value="CheY-like"/>
    <property type="match status" value="2"/>
</dbReference>
<dbReference type="SUPFAM" id="SSF47384">
    <property type="entry name" value="Homodimeric domain of signal transducing histidine kinase"/>
    <property type="match status" value="1"/>
</dbReference>
<dbReference type="GO" id="GO:0003677">
    <property type="term" value="F:DNA binding"/>
    <property type="evidence" value="ECO:0007669"/>
    <property type="project" value="UniProtKB-KW"/>
</dbReference>
<dbReference type="FunFam" id="3.30.565.10:FF:000010">
    <property type="entry name" value="Sensor histidine kinase RcsC"/>
    <property type="match status" value="1"/>
</dbReference>
<keyword evidence="7" id="KW-0812">Transmembrane</keyword>
<dbReference type="Pfam" id="PF00512">
    <property type="entry name" value="HisKA"/>
    <property type="match status" value="1"/>
</dbReference>
<dbReference type="SUPFAM" id="SSF63829">
    <property type="entry name" value="Calcium-dependent phosphotriesterase"/>
    <property type="match status" value="3"/>
</dbReference>
<dbReference type="CDD" id="cd00082">
    <property type="entry name" value="HisKA"/>
    <property type="match status" value="1"/>
</dbReference>
<dbReference type="InterPro" id="IPR011110">
    <property type="entry name" value="Reg_prop"/>
</dbReference>
<dbReference type="InterPro" id="IPR015943">
    <property type="entry name" value="WD40/YVTN_repeat-like_dom_sf"/>
</dbReference>
<dbReference type="Gene3D" id="1.10.287.130">
    <property type="match status" value="1"/>
</dbReference>